<accession>A0A369B075</accession>
<dbReference type="AlphaFoldDB" id="A0A369B075"/>
<organism evidence="1 2">
    <name type="scientific">Anaerobacterium chartisolvens</name>
    <dbReference type="NCBI Taxonomy" id="1297424"/>
    <lineage>
        <taxon>Bacteria</taxon>
        <taxon>Bacillati</taxon>
        <taxon>Bacillota</taxon>
        <taxon>Clostridia</taxon>
        <taxon>Eubacteriales</taxon>
        <taxon>Oscillospiraceae</taxon>
        <taxon>Anaerobacterium</taxon>
    </lineage>
</organism>
<sequence>MPVIARFYGMIIKMYFQQCEHNPPHIHAVYGEYIGVIDILTGKMI</sequence>
<evidence type="ECO:0000313" key="1">
    <source>
        <dbReference type="EMBL" id="RCX13837.1"/>
    </source>
</evidence>
<protein>
    <submittedName>
        <fullName evidence="1">Uncharacterized protein DUF4160</fullName>
    </submittedName>
</protein>
<name>A0A369B075_9FIRM</name>
<dbReference type="Pfam" id="PF13711">
    <property type="entry name" value="DUF4160"/>
    <property type="match status" value="1"/>
</dbReference>
<evidence type="ECO:0000313" key="2">
    <source>
        <dbReference type="Proteomes" id="UP000253034"/>
    </source>
</evidence>
<dbReference type="InterPro" id="IPR025427">
    <property type="entry name" value="DUF4160"/>
</dbReference>
<dbReference type="EMBL" id="QPJT01000016">
    <property type="protein sequence ID" value="RCX13837.1"/>
    <property type="molecule type" value="Genomic_DNA"/>
</dbReference>
<reference evidence="1 2" key="1">
    <citation type="submission" date="2018-07" db="EMBL/GenBank/DDBJ databases">
        <title>Genomic Encyclopedia of Type Strains, Phase IV (KMG-IV): sequencing the most valuable type-strain genomes for metagenomic binning, comparative biology and taxonomic classification.</title>
        <authorList>
            <person name="Goeker M."/>
        </authorList>
    </citation>
    <scope>NUCLEOTIDE SEQUENCE [LARGE SCALE GENOMIC DNA]</scope>
    <source>
        <strain evidence="1 2">DSM 27016</strain>
    </source>
</reference>
<gene>
    <name evidence="1" type="ORF">DFR58_11673</name>
</gene>
<dbReference type="Proteomes" id="UP000253034">
    <property type="component" value="Unassembled WGS sequence"/>
</dbReference>
<comment type="caution">
    <text evidence="1">The sequence shown here is derived from an EMBL/GenBank/DDBJ whole genome shotgun (WGS) entry which is preliminary data.</text>
</comment>
<proteinExistence type="predicted"/>
<keyword evidence="2" id="KW-1185">Reference proteome</keyword>